<evidence type="ECO:0000313" key="2">
    <source>
        <dbReference type="Proteomes" id="UP001596031"/>
    </source>
</evidence>
<sequence>MQNSPVERTAAEAVLDDARTDAQQRVIVDAGIAVQDSTNTMSAVEYLRRRDIGADVIERVLLEPHRRRSGS</sequence>
<organism evidence="1 2">
    <name type="scientific">Massilia jejuensis</name>
    <dbReference type="NCBI Taxonomy" id="648894"/>
    <lineage>
        <taxon>Bacteria</taxon>
        <taxon>Pseudomonadati</taxon>
        <taxon>Pseudomonadota</taxon>
        <taxon>Betaproteobacteria</taxon>
        <taxon>Burkholderiales</taxon>
        <taxon>Oxalobacteraceae</taxon>
        <taxon>Telluria group</taxon>
        <taxon>Massilia</taxon>
    </lineage>
</organism>
<name>A0ABW0PKA5_9BURK</name>
<protein>
    <submittedName>
        <fullName evidence="1">Uncharacterized protein</fullName>
    </submittedName>
</protein>
<dbReference type="RefSeq" id="WP_379721451.1">
    <property type="nucleotide sequence ID" value="NZ_JBHSMS010000039.1"/>
</dbReference>
<keyword evidence="2" id="KW-1185">Reference proteome</keyword>
<dbReference type="EMBL" id="JBHSMS010000039">
    <property type="protein sequence ID" value="MFC5511907.1"/>
    <property type="molecule type" value="Genomic_DNA"/>
</dbReference>
<evidence type="ECO:0000313" key="1">
    <source>
        <dbReference type="EMBL" id="MFC5511907.1"/>
    </source>
</evidence>
<comment type="caution">
    <text evidence="1">The sequence shown here is derived from an EMBL/GenBank/DDBJ whole genome shotgun (WGS) entry which is preliminary data.</text>
</comment>
<gene>
    <name evidence="1" type="ORF">ACFPOU_12330</name>
</gene>
<reference evidence="2" key="1">
    <citation type="journal article" date="2019" name="Int. J. Syst. Evol. Microbiol.">
        <title>The Global Catalogue of Microorganisms (GCM) 10K type strain sequencing project: providing services to taxonomists for standard genome sequencing and annotation.</title>
        <authorList>
            <consortium name="The Broad Institute Genomics Platform"/>
            <consortium name="The Broad Institute Genome Sequencing Center for Infectious Disease"/>
            <person name="Wu L."/>
            <person name="Ma J."/>
        </authorList>
    </citation>
    <scope>NUCLEOTIDE SEQUENCE [LARGE SCALE GENOMIC DNA]</scope>
    <source>
        <strain evidence="2">CCUG 38813</strain>
    </source>
</reference>
<accession>A0ABW0PKA5</accession>
<proteinExistence type="predicted"/>
<dbReference type="Proteomes" id="UP001596031">
    <property type="component" value="Unassembled WGS sequence"/>
</dbReference>